<dbReference type="AlphaFoldDB" id="A0A448ZQF0"/>
<evidence type="ECO:0000313" key="2">
    <source>
        <dbReference type="Proteomes" id="UP000291116"/>
    </source>
</evidence>
<dbReference type="EMBL" id="CAACVS010000636">
    <property type="protein sequence ID" value="VEU44269.1"/>
    <property type="molecule type" value="Genomic_DNA"/>
</dbReference>
<accession>A0A448ZQF0</accession>
<name>A0A448ZQF0_9STRA</name>
<organism evidence="1 2">
    <name type="scientific">Pseudo-nitzschia multistriata</name>
    <dbReference type="NCBI Taxonomy" id="183589"/>
    <lineage>
        <taxon>Eukaryota</taxon>
        <taxon>Sar</taxon>
        <taxon>Stramenopiles</taxon>
        <taxon>Ochrophyta</taxon>
        <taxon>Bacillariophyta</taxon>
        <taxon>Bacillariophyceae</taxon>
        <taxon>Bacillariophycidae</taxon>
        <taxon>Bacillariales</taxon>
        <taxon>Bacillariaceae</taxon>
        <taxon>Pseudo-nitzschia</taxon>
    </lineage>
</organism>
<evidence type="ECO:0000313" key="1">
    <source>
        <dbReference type="EMBL" id="VEU44269.1"/>
    </source>
</evidence>
<protein>
    <submittedName>
        <fullName evidence="1">Uncharacterized protein</fullName>
    </submittedName>
</protein>
<reference evidence="1 2" key="1">
    <citation type="submission" date="2019-01" db="EMBL/GenBank/DDBJ databases">
        <authorList>
            <person name="Ferrante I. M."/>
        </authorList>
    </citation>
    <scope>NUCLEOTIDE SEQUENCE [LARGE SCALE GENOMIC DNA]</scope>
    <source>
        <strain evidence="1 2">B856</strain>
    </source>
</reference>
<keyword evidence="2" id="KW-1185">Reference proteome</keyword>
<gene>
    <name evidence="1" type="ORF">PSNMU_V1.4_AUG-EV-PASAV3_0113570</name>
</gene>
<dbReference type="Proteomes" id="UP000291116">
    <property type="component" value="Unassembled WGS sequence"/>
</dbReference>
<proteinExistence type="predicted"/>
<sequence>MRPGLLTALNLFGAICTPRRAYPPGRDVLFFRPAPAQVAREVSDALDERKDLVAGAGVELEPRRVQQPKDRRLALGVSLQAINHRTNLLVDDLSLRVPDDAKGGDGGFHLVAGGRVDRPEVVHVPRVGSPPPLHVEAPVGVFGVDREPKGIDSNVRKGAAEVQTFLALDQVFPVDGPDHGAPQNVVLGVPFLVQARVLCLLRNVGLGFLEDVELRILVEFQVFEHGRFGDFPAGRFCGSGRRSLGGKGGGVAR</sequence>